<dbReference type="PANTHER" id="PTHR31069">
    <property type="entry name" value="OLEATE-ACTIVATED TRANSCRIPTION FACTOR 1-RELATED"/>
    <property type="match status" value="1"/>
</dbReference>
<feature type="region of interest" description="Disordered" evidence="5">
    <location>
        <begin position="224"/>
        <end position="252"/>
    </location>
</feature>
<feature type="region of interest" description="Disordered" evidence="5">
    <location>
        <begin position="67"/>
        <end position="130"/>
    </location>
</feature>
<keyword evidence="1" id="KW-0805">Transcription regulation</keyword>
<feature type="compositionally biased region" description="Basic and acidic residues" evidence="5">
    <location>
        <begin position="108"/>
        <end position="117"/>
    </location>
</feature>
<dbReference type="Gene3D" id="4.10.240.10">
    <property type="entry name" value="Zn(2)-C6 fungal-type DNA-binding domain"/>
    <property type="match status" value="1"/>
</dbReference>
<evidence type="ECO:0000256" key="1">
    <source>
        <dbReference type="ARBA" id="ARBA00023015"/>
    </source>
</evidence>
<keyword evidence="3" id="KW-0804">Transcription</keyword>
<dbReference type="RefSeq" id="XP_020117170.1">
    <property type="nucleotide sequence ID" value="XM_020262659.1"/>
</dbReference>
<evidence type="ECO:0000256" key="4">
    <source>
        <dbReference type="ARBA" id="ARBA00023242"/>
    </source>
</evidence>
<feature type="region of interest" description="Disordered" evidence="5">
    <location>
        <begin position="1"/>
        <end position="33"/>
    </location>
</feature>
<feature type="domain" description="Zn(2)-C6 fungal-type" evidence="6">
    <location>
        <begin position="38"/>
        <end position="67"/>
    </location>
</feature>
<evidence type="ECO:0000259" key="6">
    <source>
        <dbReference type="PROSITE" id="PS50048"/>
    </source>
</evidence>
<dbReference type="GeneID" id="31007132"/>
<keyword evidence="8" id="KW-1185">Reference proteome</keyword>
<sequence length="483" mass="51957">MANTEGQGINENGPDREPASTFSSNDDPKAKVPKLRATCDACQAAKSRCSRGNPCFRCMHHGVQCKYSPSKRIGRPQRNTNESKNEEKEENPPKRKKKAADSNLSSRSCDESKDHRASISTTPSLGHSTVSSAANTISSALSTLPSALGDTGSWMDAVGDPQSLDGDTINLSSLYSDEMDVFSYPIAPNFQLPSLDFVEASIAEAAFDNAVGHALNTKNLATREAGSQTPRIETGQQPGSSIPGFNNNTSASKSTVTIHPTEIPNIRLPLFPEEAAVALSNNSSAASLGCDCYRSILSRLLDFEDSRKNSLTMAIDLILTLNRRTQDLSDKVLQCQTHSTHRPDLLLLLAIAIDNVLCILESVLNHKKRHDVMTRFNIQPVNLSPPGLYSGGGNSSSMQASHAGPPTKCNAKELIFMKLIDSRPLLIGNVEISPDEKVDFGMHDAGALSFAVKYRCFPGEGNAPTPTFGDREVGALGGPKAFR</sequence>
<comment type="caution">
    <text evidence="7">The sequence shown here is derived from an EMBL/GenBank/DDBJ whole genome shotgun (WGS) entry which is preliminary data.</text>
</comment>
<dbReference type="GO" id="GO:0003677">
    <property type="term" value="F:DNA binding"/>
    <property type="evidence" value="ECO:0007669"/>
    <property type="project" value="UniProtKB-KW"/>
</dbReference>
<keyword evidence="2" id="KW-0238">DNA-binding</keyword>
<evidence type="ECO:0000256" key="3">
    <source>
        <dbReference type="ARBA" id="ARBA00023163"/>
    </source>
</evidence>
<dbReference type="Proteomes" id="UP000214365">
    <property type="component" value="Unassembled WGS sequence"/>
</dbReference>
<feature type="compositionally biased region" description="Basic and acidic residues" evidence="5">
    <location>
        <begin position="81"/>
        <end position="93"/>
    </location>
</feature>
<feature type="compositionally biased region" description="Polar residues" evidence="5">
    <location>
        <begin position="1"/>
        <end position="10"/>
    </location>
</feature>
<evidence type="ECO:0000256" key="5">
    <source>
        <dbReference type="SAM" id="MobiDB-lite"/>
    </source>
</evidence>
<dbReference type="SMART" id="SM00066">
    <property type="entry name" value="GAL4"/>
    <property type="match status" value="1"/>
</dbReference>
<dbReference type="SUPFAM" id="SSF57701">
    <property type="entry name" value="Zn2/Cys6 DNA-binding domain"/>
    <property type="match status" value="1"/>
</dbReference>
<dbReference type="OrthoDB" id="2740448at2759"/>
<name>A0A225AN75_TALAT</name>
<dbReference type="Pfam" id="PF00172">
    <property type="entry name" value="Zn_clus"/>
    <property type="match status" value="1"/>
</dbReference>
<dbReference type="GO" id="GO:0008270">
    <property type="term" value="F:zinc ion binding"/>
    <property type="evidence" value="ECO:0007669"/>
    <property type="project" value="InterPro"/>
</dbReference>
<keyword evidence="4" id="KW-0539">Nucleus</keyword>
<gene>
    <name evidence="7" type="ORF">UA08_07376</name>
</gene>
<protein>
    <recommendedName>
        <fullName evidence="6">Zn(2)-C6 fungal-type domain-containing protein</fullName>
    </recommendedName>
</protein>
<evidence type="ECO:0000313" key="7">
    <source>
        <dbReference type="EMBL" id="OKL57049.1"/>
    </source>
</evidence>
<dbReference type="GO" id="GO:0000981">
    <property type="term" value="F:DNA-binding transcription factor activity, RNA polymerase II-specific"/>
    <property type="evidence" value="ECO:0007669"/>
    <property type="project" value="InterPro"/>
</dbReference>
<reference evidence="7 8" key="1">
    <citation type="submission" date="2015-06" db="EMBL/GenBank/DDBJ databases">
        <title>Talaromyces atroroseus IBT 11181 draft genome.</title>
        <authorList>
            <person name="Rasmussen K.B."/>
            <person name="Rasmussen S."/>
            <person name="Petersen B."/>
            <person name="Sicheritz-Ponten T."/>
            <person name="Mortensen U.H."/>
            <person name="Thrane U."/>
        </authorList>
    </citation>
    <scope>NUCLEOTIDE SEQUENCE [LARGE SCALE GENOMIC DNA]</scope>
    <source>
        <strain evidence="7 8">IBT 11181</strain>
    </source>
</reference>
<evidence type="ECO:0000256" key="2">
    <source>
        <dbReference type="ARBA" id="ARBA00023125"/>
    </source>
</evidence>
<dbReference type="PROSITE" id="PS50048">
    <property type="entry name" value="ZN2_CY6_FUNGAL_2"/>
    <property type="match status" value="1"/>
</dbReference>
<organism evidence="7 8">
    <name type="scientific">Talaromyces atroroseus</name>
    <dbReference type="NCBI Taxonomy" id="1441469"/>
    <lineage>
        <taxon>Eukaryota</taxon>
        <taxon>Fungi</taxon>
        <taxon>Dikarya</taxon>
        <taxon>Ascomycota</taxon>
        <taxon>Pezizomycotina</taxon>
        <taxon>Eurotiomycetes</taxon>
        <taxon>Eurotiomycetidae</taxon>
        <taxon>Eurotiales</taxon>
        <taxon>Trichocomaceae</taxon>
        <taxon>Talaromyces</taxon>
        <taxon>Talaromyces sect. Trachyspermi</taxon>
    </lineage>
</organism>
<feature type="compositionally biased region" description="Polar residues" evidence="5">
    <location>
        <begin position="118"/>
        <end position="130"/>
    </location>
</feature>
<dbReference type="InterPro" id="IPR050675">
    <property type="entry name" value="OAF3"/>
</dbReference>
<dbReference type="CDD" id="cd00067">
    <property type="entry name" value="GAL4"/>
    <property type="match status" value="1"/>
</dbReference>
<accession>A0A225AN75</accession>
<dbReference type="EMBL" id="LFMY01000012">
    <property type="protein sequence ID" value="OKL57049.1"/>
    <property type="molecule type" value="Genomic_DNA"/>
</dbReference>
<dbReference type="AlphaFoldDB" id="A0A225AN75"/>
<proteinExistence type="predicted"/>
<dbReference type="InterPro" id="IPR001138">
    <property type="entry name" value="Zn2Cys6_DnaBD"/>
</dbReference>
<dbReference type="InterPro" id="IPR036864">
    <property type="entry name" value="Zn2-C6_fun-type_DNA-bd_sf"/>
</dbReference>
<dbReference type="PANTHER" id="PTHR31069:SF31">
    <property type="entry name" value="MONODICTYPHENONE CLUSTER TRANSCRIPTION FACTOR-RELATED"/>
    <property type="match status" value="1"/>
</dbReference>
<feature type="region of interest" description="Disordered" evidence="5">
    <location>
        <begin position="463"/>
        <end position="483"/>
    </location>
</feature>
<evidence type="ECO:0000313" key="8">
    <source>
        <dbReference type="Proteomes" id="UP000214365"/>
    </source>
</evidence>